<feature type="compositionally biased region" description="Basic and acidic residues" evidence="1">
    <location>
        <begin position="313"/>
        <end position="328"/>
    </location>
</feature>
<dbReference type="AlphaFoldDB" id="A0A4Y2TRY6"/>
<feature type="compositionally biased region" description="Basic and acidic residues" evidence="1">
    <location>
        <begin position="262"/>
        <end position="288"/>
    </location>
</feature>
<evidence type="ECO:0000313" key="2">
    <source>
        <dbReference type="EMBL" id="GBO03002.1"/>
    </source>
</evidence>
<accession>A0A4Y2TRY6</accession>
<name>A0A4Y2TRY6_ARAVE</name>
<feature type="compositionally biased region" description="Basic and acidic residues" evidence="1">
    <location>
        <begin position="166"/>
        <end position="191"/>
    </location>
</feature>
<feature type="non-terminal residue" evidence="2">
    <location>
        <position position="1"/>
    </location>
</feature>
<gene>
    <name evidence="2" type="ORF">AVEN_239425_1</name>
</gene>
<feature type="compositionally biased region" description="Basic and acidic residues" evidence="1">
    <location>
        <begin position="198"/>
        <end position="223"/>
    </location>
</feature>
<evidence type="ECO:0000256" key="1">
    <source>
        <dbReference type="SAM" id="MobiDB-lite"/>
    </source>
</evidence>
<feature type="compositionally biased region" description="Basic and acidic residues" evidence="1">
    <location>
        <begin position="295"/>
        <end position="306"/>
    </location>
</feature>
<organism evidence="2 3">
    <name type="scientific">Araneus ventricosus</name>
    <name type="common">Orbweaver spider</name>
    <name type="synonym">Epeira ventricosa</name>
    <dbReference type="NCBI Taxonomy" id="182803"/>
    <lineage>
        <taxon>Eukaryota</taxon>
        <taxon>Metazoa</taxon>
        <taxon>Ecdysozoa</taxon>
        <taxon>Arthropoda</taxon>
        <taxon>Chelicerata</taxon>
        <taxon>Arachnida</taxon>
        <taxon>Araneae</taxon>
        <taxon>Araneomorphae</taxon>
        <taxon>Entelegynae</taxon>
        <taxon>Araneoidea</taxon>
        <taxon>Araneidae</taxon>
        <taxon>Araneus</taxon>
    </lineage>
</organism>
<sequence length="453" mass="50118">GHIHFTMGTTSKGPGGIPSSKHGTAFSLHRNKGHVSPSSNERKSSDFPAFPKSAADAASGRSGGHSGVPYPSNVRPGVVYADDKPADSTRSNEKPSDSSFFDATRSSENEDSGFELIKPDSKDKPSLDSESFFDEDKSSEHDHSRFESMNPDSKDKSSPDSDSFFDEDRSSEHDHSRFESMNPDSKDKSYSDSDSFFDEDKSSEHDHSRSESMNPDSKDKSYSDSDSFFDEDKSSEHDHSRSESMNPDSKDKSSFDSESFFNEDKSSEDDHSRFERVKPSFHSDKSAESDDSGFDFEKSSHSDDKSTGSSSRFHNEKRDAENQKREFSGRSGVKSPFSGTSKFPLSSDRPFLAGTPKIKFVMGREASGRFSSRGPLKSGPLRKRVFRDGPTRFHSPYTLRDRVFYLSGAGDVPAYDFSSVYGPPASLLYDGGDVPLFLDGAGPEEDVFAFEKK</sequence>
<proteinExistence type="predicted"/>
<dbReference type="EMBL" id="BGPR01030459">
    <property type="protein sequence ID" value="GBO03002.1"/>
    <property type="molecule type" value="Genomic_DNA"/>
</dbReference>
<feature type="compositionally biased region" description="Basic and acidic residues" evidence="1">
    <location>
        <begin position="134"/>
        <end position="159"/>
    </location>
</feature>
<evidence type="ECO:0000313" key="3">
    <source>
        <dbReference type="Proteomes" id="UP000499080"/>
    </source>
</evidence>
<feature type="region of interest" description="Disordered" evidence="1">
    <location>
        <begin position="1"/>
        <end position="348"/>
    </location>
</feature>
<feature type="compositionally biased region" description="Polar residues" evidence="1">
    <location>
        <begin position="97"/>
        <end position="106"/>
    </location>
</feature>
<dbReference type="Proteomes" id="UP000499080">
    <property type="component" value="Unassembled WGS sequence"/>
</dbReference>
<reference evidence="2 3" key="1">
    <citation type="journal article" date="2019" name="Sci. Rep.">
        <title>Orb-weaving spider Araneus ventricosus genome elucidates the spidroin gene catalogue.</title>
        <authorList>
            <person name="Kono N."/>
            <person name="Nakamura H."/>
            <person name="Ohtoshi R."/>
            <person name="Moran D.A.P."/>
            <person name="Shinohara A."/>
            <person name="Yoshida Y."/>
            <person name="Fujiwara M."/>
            <person name="Mori M."/>
            <person name="Tomita M."/>
            <person name="Arakawa K."/>
        </authorList>
    </citation>
    <scope>NUCLEOTIDE SEQUENCE [LARGE SCALE GENOMIC DNA]</scope>
</reference>
<feature type="compositionally biased region" description="Basic and acidic residues" evidence="1">
    <location>
        <begin position="117"/>
        <end position="127"/>
    </location>
</feature>
<feature type="compositionally biased region" description="Basic and acidic residues" evidence="1">
    <location>
        <begin position="81"/>
        <end position="96"/>
    </location>
</feature>
<protein>
    <submittedName>
        <fullName evidence="2">Uncharacterized protein</fullName>
    </submittedName>
</protein>
<keyword evidence="3" id="KW-1185">Reference proteome</keyword>
<feature type="compositionally biased region" description="Basic and acidic residues" evidence="1">
    <location>
        <begin position="230"/>
        <end position="255"/>
    </location>
</feature>
<comment type="caution">
    <text evidence="2">The sequence shown here is derived from an EMBL/GenBank/DDBJ whole genome shotgun (WGS) entry which is preliminary data.</text>
</comment>